<comment type="caution">
    <text evidence="2">The sequence shown here is derived from an EMBL/GenBank/DDBJ whole genome shotgun (WGS) entry which is preliminary data.</text>
</comment>
<evidence type="ECO:0000313" key="2">
    <source>
        <dbReference type="EMBL" id="NJR78054.1"/>
    </source>
</evidence>
<feature type="region of interest" description="Disordered" evidence="1">
    <location>
        <begin position="66"/>
        <end position="89"/>
    </location>
</feature>
<evidence type="ECO:0000256" key="1">
    <source>
        <dbReference type="SAM" id="MobiDB-lite"/>
    </source>
</evidence>
<organism evidence="2 3">
    <name type="scientific">Sphingomonas corticis</name>
    <dbReference type="NCBI Taxonomy" id="2722791"/>
    <lineage>
        <taxon>Bacteria</taxon>
        <taxon>Pseudomonadati</taxon>
        <taxon>Pseudomonadota</taxon>
        <taxon>Alphaproteobacteria</taxon>
        <taxon>Sphingomonadales</taxon>
        <taxon>Sphingomonadaceae</taxon>
        <taxon>Sphingomonas</taxon>
    </lineage>
</organism>
<dbReference type="EMBL" id="JAAVJH010000003">
    <property type="protein sequence ID" value="NJR78054.1"/>
    <property type="molecule type" value="Genomic_DNA"/>
</dbReference>
<accession>A0ABX1CKX7</accession>
<gene>
    <name evidence="2" type="ORF">HBH26_05410</name>
</gene>
<keyword evidence="3" id="KW-1185">Reference proteome</keyword>
<name>A0ABX1CKX7_9SPHN</name>
<protein>
    <submittedName>
        <fullName evidence="2">Type II toxin-antitoxin system Phd/YefM family antitoxin</fullName>
    </submittedName>
</protein>
<dbReference type="Proteomes" id="UP000732399">
    <property type="component" value="Unassembled WGS sequence"/>
</dbReference>
<sequence length="89" mass="9992">MSASDFDPRFARLIDELAQDGEPVTIVRDGQVVATLTVPSVIDAPEPRRLVIGMLRSPDYRDDWDFEAPVIDPDDWKDRRSSPMPPPAT</sequence>
<reference evidence="2 3" key="1">
    <citation type="submission" date="2020-03" db="EMBL/GenBank/DDBJ databases">
        <authorList>
            <person name="Wang L."/>
            <person name="He N."/>
            <person name="Li Y."/>
            <person name="Fang Y."/>
            <person name="Zhang F."/>
        </authorList>
    </citation>
    <scope>NUCLEOTIDE SEQUENCE [LARGE SCALE GENOMIC DNA]</scope>
    <source>
        <strain evidence="2 3">36D10-4-7</strain>
    </source>
</reference>
<proteinExistence type="predicted"/>
<evidence type="ECO:0000313" key="3">
    <source>
        <dbReference type="Proteomes" id="UP000732399"/>
    </source>
</evidence>